<evidence type="ECO:0000256" key="5">
    <source>
        <dbReference type="SAM" id="Phobius"/>
    </source>
</evidence>
<keyword evidence="5" id="KW-0472">Membrane</keyword>
<dbReference type="Pfam" id="PF25023">
    <property type="entry name" value="TEN_YD-shell"/>
    <property type="match status" value="2"/>
</dbReference>
<dbReference type="Pfam" id="PF00139">
    <property type="entry name" value="Lectin_legB"/>
    <property type="match status" value="1"/>
</dbReference>
<keyword evidence="2" id="KW-0677">Repeat</keyword>
<comment type="caution">
    <text evidence="7">The sequence shown here is derived from an EMBL/GenBank/DDBJ whole genome shotgun (WGS) entry which is preliminary data.</text>
</comment>
<evidence type="ECO:0000256" key="1">
    <source>
        <dbReference type="ARBA" id="ARBA00022536"/>
    </source>
</evidence>
<evidence type="ECO:0000256" key="3">
    <source>
        <dbReference type="ARBA" id="ARBA00023157"/>
    </source>
</evidence>
<feature type="region of interest" description="Disordered" evidence="4">
    <location>
        <begin position="538"/>
        <end position="569"/>
    </location>
</feature>
<dbReference type="PROSITE" id="PS51233">
    <property type="entry name" value="VWFD"/>
    <property type="match status" value="1"/>
</dbReference>
<dbReference type="NCBIfam" id="TIGR03696">
    <property type="entry name" value="Rhs_assc_core"/>
    <property type="match status" value="1"/>
</dbReference>
<reference evidence="7" key="1">
    <citation type="submission" date="2023-06" db="EMBL/GenBank/DDBJ databases">
        <title>Genomic of Agaribacillus aureum.</title>
        <authorList>
            <person name="Wang G."/>
        </authorList>
    </citation>
    <scope>NUCLEOTIDE SEQUENCE</scope>
    <source>
        <strain evidence="7">BMA12</strain>
    </source>
</reference>
<dbReference type="InterPro" id="IPR022385">
    <property type="entry name" value="Rhs_assc_core"/>
</dbReference>
<dbReference type="InterPro" id="IPR056823">
    <property type="entry name" value="TEN-like_YD-shell"/>
</dbReference>
<evidence type="ECO:0000256" key="4">
    <source>
        <dbReference type="SAM" id="MobiDB-lite"/>
    </source>
</evidence>
<dbReference type="PROSITE" id="PS51257">
    <property type="entry name" value="PROKAR_LIPOPROTEIN"/>
    <property type="match status" value="1"/>
</dbReference>
<dbReference type="NCBIfam" id="TIGR01643">
    <property type="entry name" value="YD_repeat_2x"/>
    <property type="match status" value="1"/>
</dbReference>
<keyword evidence="1" id="KW-0245">EGF-like domain</keyword>
<dbReference type="Gene3D" id="2.60.120.200">
    <property type="match status" value="1"/>
</dbReference>
<feature type="domain" description="VWFD" evidence="6">
    <location>
        <begin position="1018"/>
        <end position="1211"/>
    </location>
</feature>
<keyword evidence="5" id="KW-1133">Transmembrane helix</keyword>
<dbReference type="PANTHER" id="PTHR11219">
    <property type="entry name" value="TENEURIN AND N-ACETYLGLUCOSAMINE-1-PHOSPHODIESTER ALPHA-N-ACETYLGLUCOSAMINIDASE"/>
    <property type="match status" value="1"/>
</dbReference>
<dbReference type="InterPro" id="IPR001220">
    <property type="entry name" value="Legume_lectin_dom"/>
</dbReference>
<dbReference type="PANTHER" id="PTHR11219:SF69">
    <property type="entry name" value="TENEURIN-A"/>
    <property type="match status" value="1"/>
</dbReference>
<evidence type="ECO:0000259" key="6">
    <source>
        <dbReference type="PROSITE" id="PS51233"/>
    </source>
</evidence>
<accession>A0ABT8LA44</accession>
<dbReference type="Proteomes" id="UP001172083">
    <property type="component" value="Unassembled WGS sequence"/>
</dbReference>
<gene>
    <name evidence="7" type="ORF">QQ020_13810</name>
</gene>
<dbReference type="SMART" id="SM00216">
    <property type="entry name" value="VWD"/>
    <property type="match status" value="1"/>
</dbReference>
<dbReference type="EMBL" id="JAUJEB010000002">
    <property type="protein sequence ID" value="MDN5213138.1"/>
    <property type="molecule type" value="Genomic_DNA"/>
</dbReference>
<organism evidence="7 8">
    <name type="scientific">Agaribacillus aureus</name>
    <dbReference type="NCBI Taxonomy" id="3051825"/>
    <lineage>
        <taxon>Bacteria</taxon>
        <taxon>Pseudomonadati</taxon>
        <taxon>Bacteroidota</taxon>
        <taxon>Cytophagia</taxon>
        <taxon>Cytophagales</taxon>
        <taxon>Splendidivirgaceae</taxon>
        <taxon>Agaribacillus</taxon>
    </lineage>
</organism>
<name>A0ABT8LA44_9BACT</name>
<dbReference type="InterPro" id="IPR051216">
    <property type="entry name" value="Teneurin"/>
</dbReference>
<keyword evidence="3" id="KW-1015">Disulfide bond</keyword>
<feature type="transmembrane region" description="Helical" evidence="5">
    <location>
        <begin position="983"/>
        <end position="1010"/>
    </location>
</feature>
<proteinExistence type="predicted"/>
<keyword evidence="8" id="KW-1185">Reference proteome</keyword>
<evidence type="ECO:0000313" key="7">
    <source>
        <dbReference type="EMBL" id="MDN5213138.1"/>
    </source>
</evidence>
<evidence type="ECO:0000313" key="8">
    <source>
        <dbReference type="Proteomes" id="UP001172083"/>
    </source>
</evidence>
<feature type="transmembrane region" description="Helical" evidence="5">
    <location>
        <begin position="949"/>
        <end position="971"/>
    </location>
</feature>
<dbReference type="RefSeq" id="WP_346758478.1">
    <property type="nucleotide sequence ID" value="NZ_JAUJEB010000002.1"/>
</dbReference>
<evidence type="ECO:0000256" key="2">
    <source>
        <dbReference type="ARBA" id="ARBA00022737"/>
    </source>
</evidence>
<dbReference type="InterPro" id="IPR013320">
    <property type="entry name" value="ConA-like_dom_sf"/>
</dbReference>
<keyword evidence="5" id="KW-0812">Transmembrane</keyword>
<dbReference type="Pfam" id="PF00094">
    <property type="entry name" value="VWD"/>
    <property type="match status" value="1"/>
</dbReference>
<dbReference type="SUPFAM" id="SSF49899">
    <property type="entry name" value="Concanavalin A-like lectins/glucanases"/>
    <property type="match status" value="1"/>
</dbReference>
<sequence length="1534" mass="171056">MTNRKKITALTLCSFLFLLVSCQKEKEVGNSEKFQTGESLVVPEGVDIDLNLQSVMEEIRIPGFFYSLVYSGIRQDAFLKDTLNTSGFNKKGWGIGIHHTYDAGSKTLYLGDGKAQAVKEILSSPSLKDGSVLIASNSGKHFFQFDPWGRHEKTIDAITMNELHKFTYDKEGRLALIENNVGQRHLVKYPDENTTELVVAGRSRVTLTKNDNGKELWIEIAGGKPLHCFYEQDKLVRMHRIKQYDKRYQYDENGLIESIRHRNGAVTFKSSGLADDRLITKLEKRGDKERETSVRITKENNQVKVAQNFYDGSKVQALFESGYLKEYINKEGTKSSYTWETVPVVGTKFAKSISVHKPGEDPMSWEQTVAAEFTNDDPLRLAKYSSDLFNESGKIAFLSEPGKNRYSINSGPDEITYIINKRNQIVEEKRTGLAATKYYYDAQGKLTSVTQVGSKSNRTSKVSYDIPAQRVNITNPIGEVVSLDYNQFGQINRAKFSNGKTLGMDYLCPGGLVNFRTPGGSAHRIIRDAFDDEKMYISPEGKEMSRDTAPGSKVASTGDEKDVEQQTDASGILKSIQVKNDPAVAYTTGPAGFSKVGKAQIEKHEKFSAIGKVEIGALEEDRDYNEFGELIQYSVRHKDKDLYKVTYERDGLGRISETRENFGGGTGDKVKSYHYDVMGYLLEVRENGKVAEKYTYDANGNRIVSQNSLLTAKASFNKDDQMLSFGDAPYNFSPTGYLSGKSGETYDYDKYGNLVAVTLASGEKIEYVIDSKHRRTAKKIDGDIVRQYRYVGNQLIAELDEQGNLLNQFVYGIDDRVPVYIESPKGTFKSVVDHVGSPLMWVNVESGEVAQEISYDAFGNITANSDPDFQSLGFAAGLYDNHTKLTRFGARDYDPETGRWTALDPLLFDGGQSNLYAYANNDPVNRIDPSGLQSITGYPNLDWFIKKTFGILLASAASGYIGLPALPAYFLDFILPGTALFEASFGMLIGSMMMYFWIFLVSGAILYAAVELGTVLGEWLAGLGDPHMVTIDGRRFDFQAVGEFTVIKARDDSFELQARQRALGHQVSANDAVAMRFGKDRIELYRENDLLIINGKEQPGFQGERLLDDGTRICQSMERSYSIKSAMGVEVEVDIHGSFLDYQLGLSENWKGKAVGLLGHYDGNPNNEFITRSGKELTLPQLLVKEDRETFHDVLYRQFGNSWRITDATSLFTYAHGTSTATYTDRDYPKTLTSIADLTEDQRNQAREICLSAGVKSGVALENCILDVALTEDKDFARPFYPIVAPENPFQESDKLPLEPAETGESDKKEAFHFTTFNREDFGIGGTAAINDGVIEINQDASDYARSLLGWAMLKDTLGYTDHFETTFEFSIHKKSAESGDGFALLIGRRSDGAGLVNKDCSFEHIPGTLVVEFDTKADPYDVSGTHFTIHSGAKRAGCNDLENGLGTNIVKGFDDGNKHRVRITYDNPSMKVYYDGAKDPVVEAEVNLSELIDFSAGNLFLGFNGSSRKETPSETYHIYNWSYQNLEPALEEQ</sequence>
<dbReference type="InterPro" id="IPR001846">
    <property type="entry name" value="VWF_type-D"/>
</dbReference>
<protein>
    <submittedName>
        <fullName evidence="7">RHS repeat-associated core domain-containing protein</fullName>
    </submittedName>
</protein>
<dbReference type="Gene3D" id="2.180.10.10">
    <property type="entry name" value="RHS repeat-associated core"/>
    <property type="match status" value="1"/>
</dbReference>
<dbReference type="InterPro" id="IPR006530">
    <property type="entry name" value="YD"/>
</dbReference>